<feature type="compositionally biased region" description="Low complexity" evidence="1">
    <location>
        <begin position="149"/>
        <end position="174"/>
    </location>
</feature>
<organism evidence="3 4">
    <name type="scientific">Pterulicium gracile</name>
    <dbReference type="NCBI Taxonomy" id="1884261"/>
    <lineage>
        <taxon>Eukaryota</taxon>
        <taxon>Fungi</taxon>
        <taxon>Dikarya</taxon>
        <taxon>Basidiomycota</taxon>
        <taxon>Agaricomycotina</taxon>
        <taxon>Agaricomycetes</taxon>
        <taxon>Agaricomycetidae</taxon>
        <taxon>Agaricales</taxon>
        <taxon>Pleurotineae</taxon>
        <taxon>Pterulaceae</taxon>
        <taxon>Pterulicium</taxon>
    </lineage>
</organism>
<feature type="region of interest" description="Disordered" evidence="1">
    <location>
        <begin position="1"/>
        <end position="223"/>
    </location>
</feature>
<evidence type="ECO:0000256" key="2">
    <source>
        <dbReference type="SAM" id="Phobius"/>
    </source>
</evidence>
<name>A0A5C3QKY4_9AGAR</name>
<feature type="transmembrane region" description="Helical" evidence="2">
    <location>
        <begin position="245"/>
        <end position="264"/>
    </location>
</feature>
<keyword evidence="2" id="KW-0472">Membrane</keyword>
<dbReference type="Proteomes" id="UP000305067">
    <property type="component" value="Unassembled WGS sequence"/>
</dbReference>
<keyword evidence="4" id="KW-1185">Reference proteome</keyword>
<gene>
    <name evidence="3" type="ORF">BDV98DRAFT_566078</name>
</gene>
<proteinExistence type="predicted"/>
<accession>A0A5C3QKY4</accession>
<sequence>MTITSKNSEAGLASSSKYRKGKGKSRASGTPSVDSIKKGFPSLDDSLGGGSPRSIAFNIPEDTNLPVETPQRGKRKVDDAGHGYSPDGTPPEQKKPTIRATSFAADVKDNHRHGSLSRPPSSYRRKRARLSFTGGSQDLSRNGPDSVDSHTAAPRPPSRAASQAASAHSHNTSSVHTPHNRPSSRRSMSQASIPISALLSPHAPSISRSSTFHMRDPRRPPKKLARTGWGLEFGDEYEMGSPVHAWAFFVGFVLFPVWWGAAVWRIPETRRLSGGDQEKAVWVDDPQIEQDAKSWRFRCRVMSAVSLVTYIPFIVLVAIFASR</sequence>
<dbReference type="EMBL" id="ML178822">
    <property type="protein sequence ID" value="TFL02593.1"/>
    <property type="molecule type" value="Genomic_DNA"/>
</dbReference>
<dbReference type="OrthoDB" id="3266087at2759"/>
<evidence type="ECO:0000256" key="1">
    <source>
        <dbReference type="SAM" id="MobiDB-lite"/>
    </source>
</evidence>
<reference evidence="3 4" key="1">
    <citation type="journal article" date="2019" name="Nat. Ecol. Evol.">
        <title>Megaphylogeny resolves global patterns of mushroom evolution.</title>
        <authorList>
            <person name="Varga T."/>
            <person name="Krizsan K."/>
            <person name="Foldi C."/>
            <person name="Dima B."/>
            <person name="Sanchez-Garcia M."/>
            <person name="Sanchez-Ramirez S."/>
            <person name="Szollosi G.J."/>
            <person name="Szarkandi J.G."/>
            <person name="Papp V."/>
            <person name="Albert L."/>
            <person name="Andreopoulos W."/>
            <person name="Angelini C."/>
            <person name="Antonin V."/>
            <person name="Barry K.W."/>
            <person name="Bougher N.L."/>
            <person name="Buchanan P."/>
            <person name="Buyck B."/>
            <person name="Bense V."/>
            <person name="Catcheside P."/>
            <person name="Chovatia M."/>
            <person name="Cooper J."/>
            <person name="Damon W."/>
            <person name="Desjardin D."/>
            <person name="Finy P."/>
            <person name="Geml J."/>
            <person name="Haridas S."/>
            <person name="Hughes K."/>
            <person name="Justo A."/>
            <person name="Karasinski D."/>
            <person name="Kautmanova I."/>
            <person name="Kiss B."/>
            <person name="Kocsube S."/>
            <person name="Kotiranta H."/>
            <person name="LaButti K.M."/>
            <person name="Lechner B.E."/>
            <person name="Liimatainen K."/>
            <person name="Lipzen A."/>
            <person name="Lukacs Z."/>
            <person name="Mihaltcheva S."/>
            <person name="Morgado L.N."/>
            <person name="Niskanen T."/>
            <person name="Noordeloos M.E."/>
            <person name="Ohm R.A."/>
            <person name="Ortiz-Santana B."/>
            <person name="Ovrebo C."/>
            <person name="Racz N."/>
            <person name="Riley R."/>
            <person name="Savchenko A."/>
            <person name="Shiryaev A."/>
            <person name="Soop K."/>
            <person name="Spirin V."/>
            <person name="Szebenyi C."/>
            <person name="Tomsovsky M."/>
            <person name="Tulloss R.E."/>
            <person name="Uehling J."/>
            <person name="Grigoriev I.V."/>
            <person name="Vagvolgyi C."/>
            <person name="Papp T."/>
            <person name="Martin F.M."/>
            <person name="Miettinen O."/>
            <person name="Hibbett D.S."/>
            <person name="Nagy L.G."/>
        </authorList>
    </citation>
    <scope>NUCLEOTIDE SEQUENCE [LARGE SCALE GENOMIC DNA]</scope>
    <source>
        <strain evidence="3 4">CBS 309.79</strain>
    </source>
</reference>
<feature type="transmembrane region" description="Helical" evidence="2">
    <location>
        <begin position="301"/>
        <end position="321"/>
    </location>
</feature>
<dbReference type="AlphaFoldDB" id="A0A5C3QKY4"/>
<evidence type="ECO:0000313" key="4">
    <source>
        <dbReference type="Proteomes" id="UP000305067"/>
    </source>
</evidence>
<evidence type="ECO:0000313" key="3">
    <source>
        <dbReference type="EMBL" id="TFL02593.1"/>
    </source>
</evidence>
<keyword evidence="2" id="KW-1133">Transmembrane helix</keyword>
<keyword evidence="2" id="KW-0812">Transmembrane</keyword>
<protein>
    <submittedName>
        <fullName evidence="3">Uncharacterized protein</fullName>
    </submittedName>
</protein>